<dbReference type="Gene3D" id="4.10.400.10">
    <property type="entry name" value="Low-density Lipoprotein Receptor"/>
    <property type="match status" value="17"/>
</dbReference>
<feature type="disulfide bond" evidence="10">
    <location>
        <begin position="1773"/>
        <end position="1791"/>
    </location>
</feature>
<dbReference type="InterPro" id="IPR003599">
    <property type="entry name" value="Ig_sub"/>
</dbReference>
<feature type="disulfide bond" evidence="10">
    <location>
        <begin position="1107"/>
        <end position="1125"/>
    </location>
</feature>
<feature type="disulfide bond" evidence="10">
    <location>
        <begin position="2166"/>
        <end position="2178"/>
    </location>
</feature>
<feature type="disulfide bond" evidence="10">
    <location>
        <begin position="1100"/>
        <end position="1112"/>
    </location>
</feature>
<dbReference type="InterPro" id="IPR050685">
    <property type="entry name" value="LDLR"/>
</dbReference>
<feature type="disulfide bond" evidence="10">
    <location>
        <begin position="662"/>
        <end position="674"/>
    </location>
</feature>
<feature type="disulfide bond" evidence="10">
    <location>
        <begin position="1363"/>
        <end position="1375"/>
    </location>
</feature>
<dbReference type="FunFam" id="4.10.400.10:FF:000065">
    <property type="entry name" value="Transmembrane protease serine 7"/>
    <property type="match status" value="1"/>
</dbReference>
<feature type="signal peptide" evidence="11">
    <location>
        <begin position="1"/>
        <end position="26"/>
    </location>
</feature>
<dbReference type="PANTHER" id="PTHR24270">
    <property type="entry name" value="LOW-DENSITY LIPOPROTEIN RECEPTOR-RELATED"/>
    <property type="match status" value="1"/>
</dbReference>
<feature type="disulfide bond" evidence="10">
    <location>
        <begin position="1505"/>
        <end position="1523"/>
    </location>
</feature>
<dbReference type="PROSITE" id="PS50068">
    <property type="entry name" value="LDLRA_2"/>
    <property type="match status" value="18"/>
</dbReference>
<feature type="disulfide bond" evidence="10">
    <location>
        <begin position="971"/>
        <end position="986"/>
    </location>
</feature>
<dbReference type="PROSITE" id="PS01209">
    <property type="entry name" value="LDLRA_1"/>
    <property type="match status" value="5"/>
</dbReference>
<dbReference type="GO" id="GO:0012505">
    <property type="term" value="C:endomembrane system"/>
    <property type="evidence" value="ECO:0007669"/>
    <property type="project" value="UniProtKB-SubCell"/>
</dbReference>
<evidence type="ECO:0000259" key="12">
    <source>
        <dbReference type="PROSITE" id="PS50835"/>
    </source>
</evidence>
<dbReference type="Pfam" id="PF13895">
    <property type="entry name" value="Ig_2"/>
    <property type="match status" value="1"/>
</dbReference>
<feature type="disulfide bond" evidence="10">
    <location>
        <begin position="1119"/>
        <end position="1134"/>
    </location>
</feature>
<feature type="domain" description="Ig-like" evidence="12">
    <location>
        <begin position="498"/>
        <end position="562"/>
    </location>
</feature>
<feature type="disulfide bond" evidence="10">
    <location>
        <begin position="1070"/>
        <end position="1088"/>
    </location>
</feature>
<feature type="disulfide bond" evidence="10">
    <location>
        <begin position="669"/>
        <end position="687"/>
    </location>
</feature>
<feature type="disulfide bond" evidence="10">
    <location>
        <begin position="1008"/>
        <end position="1023"/>
    </location>
</feature>
<dbReference type="PANTHER" id="PTHR24270:SF60">
    <property type="entry name" value="CUB AND LDLA DOMAIN, ISOFORM A-RELATED"/>
    <property type="match status" value="1"/>
</dbReference>
<feature type="disulfide bond" evidence="10">
    <location>
        <begin position="1231"/>
        <end position="1243"/>
    </location>
</feature>
<feature type="disulfide bond" evidence="10">
    <location>
        <begin position="1370"/>
        <end position="1388"/>
    </location>
</feature>
<feature type="disulfide bond" evidence="10">
    <location>
        <begin position="1906"/>
        <end position="1924"/>
    </location>
</feature>
<feature type="disulfide bond" evidence="10">
    <location>
        <begin position="989"/>
        <end position="1001"/>
    </location>
</feature>
<comment type="caution">
    <text evidence="10">Lacks conserved residue(s) required for the propagation of feature annotation.</text>
</comment>
<proteinExistence type="predicted"/>
<feature type="disulfide bond" evidence="10">
    <location>
        <begin position="1045"/>
        <end position="1060"/>
    </location>
</feature>
<feature type="disulfide bond" evidence="10">
    <location>
        <begin position="847"/>
        <end position="865"/>
    </location>
</feature>
<accession>A0A0X3PND4</accession>
<feature type="domain" description="Ig-like" evidence="12">
    <location>
        <begin position="35"/>
        <end position="98"/>
    </location>
</feature>
<feature type="disulfide bond" evidence="10">
    <location>
        <begin position="1033"/>
        <end position="1051"/>
    </location>
</feature>
<feature type="domain" description="Ig-like" evidence="12">
    <location>
        <begin position="110"/>
        <end position="192"/>
    </location>
</feature>
<feature type="disulfide bond" evidence="10">
    <location>
        <begin position="1063"/>
        <end position="1075"/>
    </location>
</feature>
<keyword evidence="3" id="KW-0812">Transmembrane</keyword>
<keyword evidence="5" id="KW-0677">Repeat</keyword>
<dbReference type="CDD" id="cd00112">
    <property type="entry name" value="LDLa"/>
    <property type="match status" value="18"/>
</dbReference>
<evidence type="ECO:0000256" key="1">
    <source>
        <dbReference type="ARBA" id="ARBA00004167"/>
    </source>
</evidence>
<feature type="disulfide bond" evidence="10">
    <location>
        <begin position="1026"/>
        <end position="1038"/>
    </location>
</feature>
<dbReference type="FunFam" id="4.10.400.10:FF:000034">
    <property type="entry name" value="Low-density lipoprotein receptor-related protein 2"/>
    <property type="match status" value="2"/>
</dbReference>
<dbReference type="Pfam" id="PF00047">
    <property type="entry name" value="ig"/>
    <property type="match status" value="1"/>
</dbReference>
<dbReference type="EMBL" id="GEEE01009961">
    <property type="protein sequence ID" value="JAP53264.1"/>
    <property type="molecule type" value="Transcribed_RNA"/>
</dbReference>
<dbReference type="InterPro" id="IPR036179">
    <property type="entry name" value="Ig-like_dom_sf"/>
</dbReference>
<dbReference type="SUPFAM" id="SSF48726">
    <property type="entry name" value="Immunoglobulin"/>
    <property type="match status" value="3"/>
</dbReference>
<keyword evidence="7" id="KW-0472">Membrane</keyword>
<keyword evidence="9" id="KW-0325">Glycoprotein</keyword>
<dbReference type="CDD" id="cd00096">
    <property type="entry name" value="Ig"/>
    <property type="match status" value="1"/>
</dbReference>
<feature type="disulfide bond" evidence="10">
    <location>
        <begin position="1082"/>
        <end position="1097"/>
    </location>
</feature>
<feature type="domain" description="Ig-like" evidence="12">
    <location>
        <begin position="205"/>
        <end position="271"/>
    </location>
</feature>
<evidence type="ECO:0000313" key="13">
    <source>
        <dbReference type="EMBL" id="JAP53264.1"/>
    </source>
</evidence>
<dbReference type="InterPro" id="IPR013151">
    <property type="entry name" value="Immunoglobulin_dom"/>
</dbReference>
<gene>
    <name evidence="13" type="ORF">TR165200</name>
</gene>
<feature type="non-terminal residue" evidence="13">
    <location>
        <position position="2252"/>
    </location>
</feature>
<keyword evidence="8 10" id="KW-1015">Disulfide bond</keyword>
<dbReference type="Pfam" id="PF00057">
    <property type="entry name" value="Ldl_recept_a"/>
    <property type="match status" value="15"/>
</dbReference>
<feature type="disulfide bond" evidence="10">
    <location>
        <begin position="859"/>
        <end position="874"/>
    </location>
</feature>
<evidence type="ECO:0000256" key="7">
    <source>
        <dbReference type="ARBA" id="ARBA00023136"/>
    </source>
</evidence>
<feature type="disulfide bond" evidence="10">
    <location>
        <begin position="1498"/>
        <end position="1510"/>
    </location>
</feature>
<evidence type="ECO:0000256" key="8">
    <source>
        <dbReference type="ARBA" id="ARBA00023157"/>
    </source>
</evidence>
<dbReference type="GO" id="GO:0016192">
    <property type="term" value="P:vesicle-mediated transport"/>
    <property type="evidence" value="ECO:0007669"/>
    <property type="project" value="UniProtKB-ARBA"/>
</dbReference>
<keyword evidence="4 11" id="KW-0732">Signal</keyword>
<dbReference type="InterPro" id="IPR023415">
    <property type="entry name" value="LDLR_class-A_CS"/>
</dbReference>
<feature type="disulfide bond" evidence="10">
    <location>
        <begin position="2039"/>
        <end position="2057"/>
    </location>
</feature>
<feature type="disulfide bond" evidence="10">
    <location>
        <begin position="819"/>
        <end position="834"/>
    </location>
</feature>
<dbReference type="PROSITE" id="PS50835">
    <property type="entry name" value="IG_LIKE"/>
    <property type="match status" value="4"/>
</dbReference>
<dbReference type="SMART" id="SM00409">
    <property type="entry name" value="IG"/>
    <property type="match status" value="5"/>
</dbReference>
<dbReference type="InterPro" id="IPR007110">
    <property type="entry name" value="Ig-like_dom"/>
</dbReference>
<dbReference type="InterPro" id="IPR036055">
    <property type="entry name" value="LDL_receptor-like_sf"/>
</dbReference>
<feature type="disulfide bond" evidence="10">
    <location>
        <begin position="807"/>
        <end position="825"/>
    </location>
</feature>
<feature type="disulfide bond" evidence="10">
    <location>
        <begin position="897"/>
        <end position="912"/>
    </location>
</feature>
<evidence type="ECO:0000256" key="6">
    <source>
        <dbReference type="ARBA" id="ARBA00022989"/>
    </source>
</evidence>
<feature type="disulfide bond" evidence="10">
    <location>
        <begin position="1634"/>
        <end position="1646"/>
    </location>
</feature>
<evidence type="ECO:0000256" key="5">
    <source>
        <dbReference type="ARBA" id="ARBA00022737"/>
    </source>
</evidence>
<feature type="disulfide bond" evidence="10">
    <location>
        <begin position="1899"/>
        <end position="1911"/>
    </location>
</feature>
<dbReference type="SMART" id="SM00408">
    <property type="entry name" value="IGc2"/>
    <property type="match status" value="4"/>
</dbReference>
<dbReference type="GO" id="GO:0005886">
    <property type="term" value="C:plasma membrane"/>
    <property type="evidence" value="ECO:0007669"/>
    <property type="project" value="TreeGrafter"/>
</dbReference>
<name>A0A0X3PND4_SCHSO</name>
<evidence type="ECO:0000256" key="10">
    <source>
        <dbReference type="PROSITE-ProRule" id="PRU00124"/>
    </source>
</evidence>
<dbReference type="InterPro" id="IPR003598">
    <property type="entry name" value="Ig_sub2"/>
</dbReference>
<dbReference type="Gene3D" id="2.60.40.10">
    <property type="entry name" value="Immunoglobulins"/>
    <property type="match status" value="4"/>
</dbReference>
<feature type="disulfide bond" evidence="10">
    <location>
        <begin position="2032"/>
        <end position="2044"/>
    </location>
</feature>
<dbReference type="Gene3D" id="2.40.128.620">
    <property type="match status" value="1"/>
</dbReference>
<feature type="disulfide bond" evidence="10">
    <location>
        <begin position="996"/>
        <end position="1014"/>
    </location>
</feature>
<organism evidence="13">
    <name type="scientific">Schistocephalus solidus</name>
    <name type="common">Tapeworm</name>
    <dbReference type="NCBI Taxonomy" id="70667"/>
    <lineage>
        <taxon>Eukaryota</taxon>
        <taxon>Metazoa</taxon>
        <taxon>Spiralia</taxon>
        <taxon>Lophotrochozoa</taxon>
        <taxon>Platyhelminthes</taxon>
        <taxon>Cestoda</taxon>
        <taxon>Eucestoda</taxon>
        <taxon>Diphyllobothriidea</taxon>
        <taxon>Diphyllobothriidae</taxon>
        <taxon>Schistocephalus</taxon>
    </lineage>
</organism>
<feature type="disulfide bond" evidence="10">
    <location>
        <begin position="878"/>
        <end position="890"/>
    </location>
</feature>
<feature type="disulfide bond" evidence="10">
    <location>
        <begin position="2173"/>
        <end position="2191"/>
    </location>
</feature>
<comment type="subcellular location">
    <subcellularLocation>
        <location evidence="2">Endomembrane system</location>
    </subcellularLocation>
    <subcellularLocation>
        <location evidence="1">Membrane</location>
        <topology evidence="1">Single-pass membrane protein</topology>
    </subcellularLocation>
</comment>
<evidence type="ECO:0000256" key="11">
    <source>
        <dbReference type="SAM" id="SignalP"/>
    </source>
</evidence>
<feature type="disulfide bond" evidence="10">
    <location>
        <begin position="915"/>
        <end position="927"/>
    </location>
</feature>
<evidence type="ECO:0000256" key="2">
    <source>
        <dbReference type="ARBA" id="ARBA00004308"/>
    </source>
</evidence>
<dbReference type="InterPro" id="IPR013783">
    <property type="entry name" value="Ig-like_fold"/>
</dbReference>
<sequence>MQRDIVLLSRFSALLIFLSLVNHSSAQEKYHIIYEGQNVVFVCDPIGPETSSLHYQWTLNDTQIIATGKSFEIRNVQKADMGTYKCTVRGNFDSKSVVAEQSTFVFVKRAEVMQTQVVDEGISITMMCNVTMEGLPTNASTLRYEWLNPNGTVVGNQWFLKIAKIKVHESGVYVCNVAVDVDSATQQASQATNIIVQQVGNLTFPGLSGHSVEVVETGFVHQTCKAQTSSNAKYTYHWLGPNGQQISDTNTLSIDYALRSKHPGIYTCVATPDEVGHLQLRSFIYLTVVPLRFLITVLAEQPQIGGFTHRRVGVSLPPVPINTTAEKFEYVWIAPDGRQLEDSPGSDMYVQFNSLQNFGVYTVRVRGLNSGYTHELQTEVVQERDTERYSLSLSGPKGPLYVNTRVEFVCSVKPPTPKAYIRCLNAQNLPVVEDGRLLFERFQPANEGNYVCEAFLPNGQTLRHFLELKIGNDTEIGDSLGDRYIIYIVRYPPVFTYGDTVRLQCFVRPDPPNVDFVWYKDGQMVKTGNILEIPNFRVEDVGRYRCAARVGGSTGSVDSLVTLPAFGGQDVEMRPHVVHTAAFQPFQIQCLSRRPGVRPEVVFSSGASVSPNSQFQVTRPEAERVVVNVPNGLPAVYNGMTIQCVPPTGQFQETRIFIRDPCPYSNISCRNGKCVAEEALCNQQINCEDGSDESEAYCAARLVIYPSRVVAKPGVRFQLTCRSTLHGLEPWARLPLTNRLVEDDPRFSISRPSPGVMVITAPYGLNTPDSGMLIECFFPNEGVRVAVITVTDTIIPPLTCSNDQFTCSDGSCIPLRLRCDGQPQCPDGSDELRCDETAQCESTEFRCSSGECIPFYFRCNSRPDCRDASDEVGCKGFCREGDFRCNRGECIRIDRRCDGQHDCPDGSDEVNCAQCREGDFRCLSGDCYHPQQRCDGQRDCQDGSDEAYCPKCRDGDFRCGSGECIRPQQQCDDRRDCVDGSDELNCIECREGDFRCGSGECIRPQQRCDGRRDCADGSDELNCTRCLEGDFMCASGECIRPQQRCNGRHDCADGSDETGCVDCREGDIRCGSGDCIRPQQQCDGRPDCEDGSDEINCIKCFDGDFHCRSGDCIRPYQQCDGRRDCPDGSDEVNCGEGQVIISPGQIVKPAWVPFSFTCTTTRSTGRPMVVFADTRQPVNTDVRFSVARPTDNSVVVSADQGLSDIQKNMTIECFTSREAKQNIQIYVESPCAVGQFACRTGPCLPLAKLCNGVSDCPDSSDESRPICSNFEVVITPGSIARRPRRAFEFTCSAPEGQRPVVTIVRDKTDIQDNPAFSVTRPKENIITVIAPYGLAEVNDGIVFECSTSAGARRQIRVSIESPCQSDQNQCADGTCKPVGVFCDSKIDCPDGSDENKLLCPVSLVEEITIRPATIVERPWRPFSFICTGPPGSRPELIDVRTRTPLSSDLRFQITRPQSYSIQATAPQGLFEMEKPMLIYCYISSGKQKEIQISVEQICAIGQCQCRDGTCLSKSQFCDGRKDCTDGSDEHPQFCGDIGQKTGIILLPDRILTKPWRSFDFYCTSTRGGQPVVYTLPEGRPLALDRRFRVVHLNMTTIRVIAPQGLRSPEEANNFVCVNANGDRREITLVVERTCPQGQLPCRSGECRSRGDFCDGKVDCDGSDEDGSFCDTAAVGVVVTPDTIVTSPWVPISFLCIASLDSGPRLIFADGKRPIEGDSRFQVARLKPNIIQVSAEDGLRSRDDTVIECILNSGEKAKVSITIKNPCPPTYGTCRNGQCIPVSKFCDYHPDCVDRSDEHPSLCAEPKPGVIIRPSHVKVPAWTRFEFICIHPKDQDVRVVFSQNKREVSEDSRFSVRKFNATTTQISAPQGLRDMDDTSISCISITGEREEIGIVIEDACPPGYAKCRESSCRQTHQFCDGKADCPDRSDEYSDFCQGAVPFLTIVPSRIVTWPWKSFEFTCVSLSPASIQFVFQDDGHPIDADARFRIVKLNDSAIHASLPLGLRDLDDVVIECVTSNGSRKEIEVVVEDLCPSGYSRCKDGSCVRSVAFCDGKYDCKDRSDESAVFCRDTPRPIIVSPGIITTPPWVRFEFLCIAPRGGHVEVVFQRDGSLVQGDPRFRTEWLNETALRVTAPSGILGMDGSLVIECRISTGEKSNITITVTDPCPTGQWRCQNGECRPRSAFCNGIADCSDGSDELPQFCKDVSGSSVKVIPGNFTIPAWKPFRFLCVTRPGSQAHLLHRNGRPLDSDPR</sequence>
<dbReference type="SUPFAM" id="SSF57424">
    <property type="entry name" value="LDL receptor-like module"/>
    <property type="match status" value="18"/>
</dbReference>
<feature type="chain" id="PRO_5007051215" description="Ig-like domain-containing protein" evidence="11">
    <location>
        <begin position="27"/>
        <end position="2252"/>
    </location>
</feature>
<reference evidence="13" key="1">
    <citation type="submission" date="2016-01" db="EMBL/GenBank/DDBJ databases">
        <title>Reference transcriptome for the parasite Schistocephalus solidus: insights into the molecular evolution of parasitism.</title>
        <authorList>
            <person name="Hebert F.O."/>
            <person name="Grambauer S."/>
            <person name="Barber I."/>
            <person name="Landry C.R."/>
            <person name="Aubin-Horth N."/>
        </authorList>
    </citation>
    <scope>NUCLEOTIDE SEQUENCE</scope>
</reference>
<feature type="disulfide bond" evidence="10">
    <location>
        <begin position="800"/>
        <end position="812"/>
    </location>
</feature>
<dbReference type="PRINTS" id="PR00261">
    <property type="entry name" value="LDLRECEPTOR"/>
</dbReference>
<evidence type="ECO:0000256" key="4">
    <source>
        <dbReference type="ARBA" id="ARBA00022729"/>
    </source>
</evidence>
<feature type="disulfide bond" evidence="10">
    <location>
        <begin position="885"/>
        <end position="903"/>
    </location>
</feature>
<evidence type="ECO:0000256" key="9">
    <source>
        <dbReference type="ARBA" id="ARBA00023180"/>
    </source>
</evidence>
<feature type="disulfide bond" evidence="10">
    <location>
        <begin position="1641"/>
        <end position="1659"/>
    </location>
</feature>
<dbReference type="SMART" id="SM00192">
    <property type="entry name" value="LDLa"/>
    <property type="match status" value="18"/>
</dbReference>
<feature type="disulfide bond" evidence="10">
    <location>
        <begin position="840"/>
        <end position="852"/>
    </location>
</feature>
<evidence type="ECO:0000256" key="3">
    <source>
        <dbReference type="ARBA" id="ARBA00022692"/>
    </source>
</evidence>
<feature type="disulfide bond" evidence="10">
    <location>
        <begin position="959"/>
        <end position="977"/>
    </location>
</feature>
<feature type="disulfide bond" evidence="10">
    <location>
        <begin position="1238"/>
        <end position="1256"/>
    </location>
</feature>
<feature type="disulfide bond" evidence="10">
    <location>
        <begin position="952"/>
        <end position="964"/>
    </location>
</feature>
<feature type="disulfide bond" evidence="10">
    <location>
        <begin position="922"/>
        <end position="940"/>
    </location>
</feature>
<protein>
    <recommendedName>
        <fullName evidence="12">Ig-like domain-containing protein</fullName>
    </recommendedName>
</protein>
<dbReference type="InterPro" id="IPR002172">
    <property type="entry name" value="LDrepeatLR_classA_rpt"/>
</dbReference>
<keyword evidence="6" id="KW-1133">Transmembrane helix</keyword>
<feature type="disulfide bond" evidence="10">
    <location>
        <begin position="934"/>
        <end position="949"/>
    </location>
</feature>
<feature type="disulfide bond" evidence="10">
    <location>
        <begin position="1766"/>
        <end position="1778"/>
    </location>
</feature>